<keyword evidence="2" id="KW-0472">Membrane</keyword>
<evidence type="ECO:0000313" key="4">
    <source>
        <dbReference type="EMBL" id="VEN72715.1"/>
    </source>
</evidence>
<dbReference type="AlphaFoldDB" id="A0A484HDX7"/>
<dbReference type="CDD" id="cd00118">
    <property type="entry name" value="LysM"/>
    <property type="match status" value="1"/>
</dbReference>
<name>A0A484HDX7_9BACT</name>
<feature type="compositionally biased region" description="Basic residues" evidence="1">
    <location>
        <begin position="178"/>
        <end position="194"/>
    </location>
</feature>
<dbReference type="InterPro" id="IPR018392">
    <property type="entry name" value="LysM"/>
</dbReference>
<dbReference type="InterPro" id="IPR036779">
    <property type="entry name" value="LysM_dom_sf"/>
</dbReference>
<dbReference type="Pfam" id="PF01476">
    <property type="entry name" value="LysM"/>
    <property type="match status" value="1"/>
</dbReference>
<feature type="domain" description="LysM" evidence="3">
    <location>
        <begin position="194"/>
        <end position="238"/>
    </location>
</feature>
<dbReference type="PROSITE" id="PS51782">
    <property type="entry name" value="LYSM"/>
    <property type="match status" value="1"/>
</dbReference>
<organism evidence="4">
    <name type="scientific">uncultured Desulfobacteraceae bacterium</name>
    <dbReference type="NCBI Taxonomy" id="218296"/>
    <lineage>
        <taxon>Bacteria</taxon>
        <taxon>Pseudomonadati</taxon>
        <taxon>Thermodesulfobacteriota</taxon>
        <taxon>Desulfobacteria</taxon>
        <taxon>Desulfobacterales</taxon>
        <taxon>Desulfobacteraceae</taxon>
        <taxon>environmental samples</taxon>
    </lineage>
</organism>
<sequence length="242" mass="27107">MTWKDNVLEKKMRKNMSRYDYPPEEDFSDDFREEPNGYNLRKSWSPIVLAVAGLAAFAIVAGFFFLKQKQTAPKEPPAAFMPVPQPPRTEAVAERLSRIEKNLKSLQDITAGLDQLAAFQKQLDALSAQISGLDKAMSRRTDQISQKLNALKTRRPPAPKQARAPEKKAAPKAPAVKPKAKKAPVKKKSHPKARYHTVRAGETLFAISRKYGVPVPTLRKYNNLTQTTRIYSGTKLLIAPGR</sequence>
<evidence type="ECO:0000256" key="1">
    <source>
        <dbReference type="SAM" id="MobiDB-lite"/>
    </source>
</evidence>
<keyword evidence="2" id="KW-1133">Transmembrane helix</keyword>
<feature type="transmembrane region" description="Helical" evidence="2">
    <location>
        <begin position="44"/>
        <end position="66"/>
    </location>
</feature>
<gene>
    <name evidence="4" type="ORF">EPICR_10214</name>
</gene>
<evidence type="ECO:0000259" key="3">
    <source>
        <dbReference type="PROSITE" id="PS51782"/>
    </source>
</evidence>
<dbReference type="PANTHER" id="PTHR33734:SF22">
    <property type="entry name" value="MEMBRANE-BOUND LYTIC MUREIN TRANSGLYCOSYLASE D"/>
    <property type="match status" value="1"/>
</dbReference>
<reference evidence="4" key="1">
    <citation type="submission" date="2019-01" db="EMBL/GenBank/DDBJ databases">
        <authorList>
            <consortium name="Genoscope - CEA"/>
            <person name="William W."/>
        </authorList>
    </citation>
    <scope>NUCLEOTIDE SEQUENCE</scope>
    <source>
        <strain evidence="4">CR-1</strain>
    </source>
</reference>
<evidence type="ECO:0000256" key="2">
    <source>
        <dbReference type="SAM" id="Phobius"/>
    </source>
</evidence>
<dbReference type="PANTHER" id="PTHR33734">
    <property type="entry name" value="LYSM DOMAIN-CONTAINING GPI-ANCHORED PROTEIN 2"/>
    <property type="match status" value="1"/>
</dbReference>
<dbReference type="SMART" id="SM00257">
    <property type="entry name" value="LysM"/>
    <property type="match status" value="1"/>
</dbReference>
<proteinExistence type="predicted"/>
<protein>
    <recommendedName>
        <fullName evidence="3">LysM domain-containing protein</fullName>
    </recommendedName>
</protein>
<dbReference type="EMBL" id="CAACVI010000001">
    <property type="protein sequence ID" value="VEN72715.1"/>
    <property type="molecule type" value="Genomic_DNA"/>
</dbReference>
<dbReference type="SUPFAM" id="SSF54106">
    <property type="entry name" value="LysM domain"/>
    <property type="match status" value="1"/>
</dbReference>
<feature type="region of interest" description="Disordered" evidence="1">
    <location>
        <begin position="151"/>
        <end position="194"/>
    </location>
</feature>
<keyword evidence="2" id="KW-0812">Transmembrane</keyword>
<accession>A0A484HDX7</accession>
<dbReference type="Gene3D" id="3.10.350.10">
    <property type="entry name" value="LysM domain"/>
    <property type="match status" value="1"/>
</dbReference>